<dbReference type="Pfam" id="PF00903">
    <property type="entry name" value="Glyoxalase"/>
    <property type="match status" value="1"/>
</dbReference>
<gene>
    <name evidence="2" type="ORF">KTA_39510</name>
</gene>
<dbReference type="EMBL" id="AP019377">
    <property type="protein sequence ID" value="BBH95752.1"/>
    <property type="molecule type" value="Genomic_DNA"/>
</dbReference>
<evidence type="ECO:0000259" key="1">
    <source>
        <dbReference type="PROSITE" id="PS51819"/>
    </source>
</evidence>
<accession>A0A455T8F8</accession>
<sequence>MAKIQVQGVHHITFVGSNREAIIEFYRDFLGMPLIMEQPNLDVPEETHLYFDAGDGRLITFFVRPDRANDPTPNPEGVGNLHHLAFTVSRATYNQIAQRLNERGIWNTGNIDRGFMDSIYFRDPNGQLLEMACYKFEPPQGYTIADVLATAHKLRIAAGAYNIQEEHLAEAIAELSQRRAPSLVEEGAEARTR</sequence>
<protein>
    <submittedName>
        <fullName evidence="2">Glyoxalase</fullName>
    </submittedName>
</protein>
<dbReference type="PANTHER" id="PTHR36110:SF4">
    <property type="entry name" value="RING-CLEAVING DIOXYGENASE MHQA-RELATED"/>
    <property type="match status" value="1"/>
</dbReference>
<dbReference type="InterPro" id="IPR037523">
    <property type="entry name" value="VOC_core"/>
</dbReference>
<proteinExistence type="predicted"/>
<organism evidence="2">
    <name type="scientific">Thermogemmatispora argillosa</name>
    <dbReference type="NCBI Taxonomy" id="2045280"/>
    <lineage>
        <taxon>Bacteria</taxon>
        <taxon>Bacillati</taxon>
        <taxon>Chloroflexota</taxon>
        <taxon>Ktedonobacteria</taxon>
        <taxon>Thermogemmatisporales</taxon>
        <taxon>Thermogemmatisporaceae</taxon>
        <taxon>Thermogemmatispora</taxon>
    </lineage>
</organism>
<dbReference type="Gene3D" id="3.10.180.10">
    <property type="entry name" value="2,3-Dihydroxybiphenyl 1,2-Dioxygenase, domain 1"/>
    <property type="match status" value="1"/>
</dbReference>
<dbReference type="InterPro" id="IPR052537">
    <property type="entry name" value="Extradiol_RC_dioxygenase"/>
</dbReference>
<reference evidence="2" key="1">
    <citation type="submission" date="2018-12" db="EMBL/GenBank/DDBJ databases">
        <title>Novel natural products biosynthetic potential of the class Ktedonobacteria.</title>
        <authorList>
            <person name="Zheng Y."/>
            <person name="Saitou A."/>
            <person name="Wang C.M."/>
            <person name="Toyoda A."/>
            <person name="Minakuchi Y."/>
            <person name="Sekiguchi Y."/>
            <person name="Ueda K."/>
            <person name="Takano H."/>
            <person name="Sakai Y."/>
            <person name="Yokota A."/>
            <person name="Yabe S."/>
        </authorList>
    </citation>
    <scope>NUCLEOTIDE SEQUENCE</scope>
    <source>
        <strain evidence="2">A3-2</strain>
    </source>
</reference>
<evidence type="ECO:0000313" key="2">
    <source>
        <dbReference type="EMBL" id="BBH95752.1"/>
    </source>
</evidence>
<dbReference type="PANTHER" id="PTHR36110">
    <property type="entry name" value="RING-CLEAVING DIOXYGENASE MHQE-RELATED"/>
    <property type="match status" value="1"/>
</dbReference>
<feature type="domain" description="VOC" evidence="1">
    <location>
        <begin position="8"/>
        <end position="134"/>
    </location>
</feature>
<dbReference type="InterPro" id="IPR004360">
    <property type="entry name" value="Glyas_Fos-R_dOase_dom"/>
</dbReference>
<name>A0A455T8F8_9CHLR</name>
<dbReference type="InterPro" id="IPR029068">
    <property type="entry name" value="Glyas_Bleomycin-R_OHBP_Dase"/>
</dbReference>
<dbReference type="AlphaFoldDB" id="A0A455T8F8"/>
<dbReference type="PROSITE" id="PS51819">
    <property type="entry name" value="VOC"/>
    <property type="match status" value="1"/>
</dbReference>
<dbReference type="SUPFAM" id="SSF54593">
    <property type="entry name" value="Glyoxalase/Bleomycin resistance protein/Dihydroxybiphenyl dioxygenase"/>
    <property type="match status" value="1"/>
</dbReference>